<dbReference type="Proteomes" id="UP000814033">
    <property type="component" value="Unassembled WGS sequence"/>
</dbReference>
<dbReference type="EMBL" id="MU275866">
    <property type="protein sequence ID" value="KAI0050023.1"/>
    <property type="molecule type" value="Genomic_DNA"/>
</dbReference>
<accession>A0ACB8S0R2</accession>
<evidence type="ECO:0000313" key="2">
    <source>
        <dbReference type="Proteomes" id="UP000814033"/>
    </source>
</evidence>
<name>A0ACB8S0R2_9AGAM</name>
<gene>
    <name evidence="1" type="ORF">FA95DRAFT_1603876</name>
</gene>
<organism evidence="1 2">
    <name type="scientific">Auriscalpium vulgare</name>
    <dbReference type="NCBI Taxonomy" id="40419"/>
    <lineage>
        <taxon>Eukaryota</taxon>
        <taxon>Fungi</taxon>
        <taxon>Dikarya</taxon>
        <taxon>Basidiomycota</taxon>
        <taxon>Agaricomycotina</taxon>
        <taxon>Agaricomycetes</taxon>
        <taxon>Russulales</taxon>
        <taxon>Auriscalpiaceae</taxon>
        <taxon>Auriscalpium</taxon>
    </lineage>
</organism>
<reference evidence="1" key="2">
    <citation type="journal article" date="2022" name="New Phytol.">
        <title>Evolutionary transition to the ectomycorrhizal habit in the genomes of a hyperdiverse lineage of mushroom-forming fungi.</title>
        <authorList>
            <person name="Looney B."/>
            <person name="Miyauchi S."/>
            <person name="Morin E."/>
            <person name="Drula E."/>
            <person name="Courty P.E."/>
            <person name="Kohler A."/>
            <person name="Kuo A."/>
            <person name="LaButti K."/>
            <person name="Pangilinan J."/>
            <person name="Lipzen A."/>
            <person name="Riley R."/>
            <person name="Andreopoulos W."/>
            <person name="He G."/>
            <person name="Johnson J."/>
            <person name="Nolan M."/>
            <person name="Tritt A."/>
            <person name="Barry K.W."/>
            <person name="Grigoriev I.V."/>
            <person name="Nagy L.G."/>
            <person name="Hibbett D."/>
            <person name="Henrissat B."/>
            <person name="Matheny P.B."/>
            <person name="Labbe J."/>
            <person name="Martin F.M."/>
        </authorList>
    </citation>
    <scope>NUCLEOTIDE SEQUENCE</scope>
    <source>
        <strain evidence="1">FP105234-sp</strain>
    </source>
</reference>
<proteinExistence type="predicted"/>
<keyword evidence="2" id="KW-1185">Reference proteome</keyword>
<sequence length="126" mass="13566">MPAYSKAPLALVGILAGIILIGLITVAIHACRRRKTRRQQYSASGTLSRSRGSGFQRSPTTPSYTMFSEKSPSPSQLSFTLTPNQPVYVDVESEGGAAVGMQLVLTPPTPAKRQRDGREDSDDEDA</sequence>
<reference evidence="1" key="1">
    <citation type="submission" date="2021-02" db="EMBL/GenBank/DDBJ databases">
        <authorList>
            <consortium name="DOE Joint Genome Institute"/>
            <person name="Ahrendt S."/>
            <person name="Looney B.P."/>
            <person name="Miyauchi S."/>
            <person name="Morin E."/>
            <person name="Drula E."/>
            <person name="Courty P.E."/>
            <person name="Chicoki N."/>
            <person name="Fauchery L."/>
            <person name="Kohler A."/>
            <person name="Kuo A."/>
            <person name="Labutti K."/>
            <person name="Pangilinan J."/>
            <person name="Lipzen A."/>
            <person name="Riley R."/>
            <person name="Andreopoulos W."/>
            <person name="He G."/>
            <person name="Johnson J."/>
            <person name="Barry K.W."/>
            <person name="Grigoriev I.V."/>
            <person name="Nagy L."/>
            <person name="Hibbett D."/>
            <person name="Henrissat B."/>
            <person name="Matheny P.B."/>
            <person name="Labbe J."/>
            <person name="Martin F."/>
        </authorList>
    </citation>
    <scope>NUCLEOTIDE SEQUENCE</scope>
    <source>
        <strain evidence="1">FP105234-sp</strain>
    </source>
</reference>
<evidence type="ECO:0000313" key="1">
    <source>
        <dbReference type="EMBL" id="KAI0050023.1"/>
    </source>
</evidence>
<comment type="caution">
    <text evidence="1">The sequence shown here is derived from an EMBL/GenBank/DDBJ whole genome shotgun (WGS) entry which is preliminary data.</text>
</comment>
<protein>
    <submittedName>
        <fullName evidence="1">Uncharacterized protein</fullName>
    </submittedName>
</protein>